<evidence type="ECO:0000256" key="5">
    <source>
        <dbReference type="ARBA" id="ARBA00023136"/>
    </source>
</evidence>
<dbReference type="Pfam" id="PF00482">
    <property type="entry name" value="T2SSF"/>
    <property type="match status" value="1"/>
</dbReference>
<evidence type="ECO:0000313" key="9">
    <source>
        <dbReference type="EMBL" id="PZF79848.1"/>
    </source>
</evidence>
<sequence>MGRARSGSTSCAGSEGAGGAWCAGTGVTRRGGAGGARCGRTEASRSGQQRGARCTRSGGARSRALGVAWRGRSGIACFRRLAGTGGGLPGRQRRLGVTWARIRVAGRAPRTAGVGPVTELMATVLAGLAAAVWAGQPSLLEARLGRPSARRAEPHLRPPRPVVIVAAVVASASTGLAVVGPVGLVAGLLGVPLGRWGWRRRRRRQARRRRESDVAEGCVALAGELASGVAPAGALGVVAADWPELFGHAAGRAVLGGDPASALRDTAALPGAGALRAVAAAWEVSERTGAALSSVLVAVADSIRAEATIRREAEAQLASVRATARLMAVLPVATLLLFSAGSGDAAGFLTGTPVGIVCLLLAAGFVAAGLFWVDRVSRGTRPTWES</sequence>
<evidence type="ECO:0000313" key="10">
    <source>
        <dbReference type="Proteomes" id="UP000248764"/>
    </source>
</evidence>
<keyword evidence="2" id="KW-1003">Cell membrane</keyword>
<evidence type="ECO:0000256" key="3">
    <source>
        <dbReference type="ARBA" id="ARBA00022692"/>
    </source>
</evidence>
<dbReference type="PANTHER" id="PTHR35007:SF4">
    <property type="entry name" value="CONSERVED TRANSMEMBRANE PROTEIN-RELATED"/>
    <property type="match status" value="1"/>
</dbReference>
<dbReference type="InterPro" id="IPR018076">
    <property type="entry name" value="T2SS_GspF_dom"/>
</dbReference>
<feature type="domain" description="Type II secretion system protein GspF" evidence="8">
    <location>
        <begin position="221"/>
        <end position="338"/>
    </location>
</feature>
<feature type="transmembrane region" description="Helical" evidence="7">
    <location>
        <begin position="326"/>
        <end position="348"/>
    </location>
</feature>
<evidence type="ECO:0000256" key="6">
    <source>
        <dbReference type="SAM" id="MobiDB-lite"/>
    </source>
</evidence>
<feature type="transmembrane region" description="Helical" evidence="7">
    <location>
        <begin position="354"/>
        <end position="373"/>
    </location>
</feature>
<keyword evidence="4 7" id="KW-1133">Transmembrane helix</keyword>
<dbReference type="EMBL" id="POTW01000114">
    <property type="protein sequence ID" value="PZF79848.1"/>
    <property type="molecule type" value="Genomic_DNA"/>
</dbReference>
<dbReference type="AlphaFoldDB" id="A0A2W2BHS3"/>
<evidence type="ECO:0000256" key="1">
    <source>
        <dbReference type="ARBA" id="ARBA00004651"/>
    </source>
</evidence>
<reference evidence="9 10" key="1">
    <citation type="submission" date="2018-01" db="EMBL/GenBank/DDBJ databases">
        <title>Draft genome sequence of Jiangella sp. GTF31.</title>
        <authorList>
            <person name="Sahin N."/>
            <person name="Ay H."/>
            <person name="Saygin H."/>
        </authorList>
    </citation>
    <scope>NUCLEOTIDE SEQUENCE [LARGE SCALE GENOMIC DNA]</scope>
    <source>
        <strain evidence="9 10">GTF31</strain>
    </source>
</reference>
<feature type="transmembrane region" description="Helical" evidence="7">
    <location>
        <begin position="111"/>
        <end position="134"/>
    </location>
</feature>
<accession>A0A2W2BHS3</accession>
<keyword evidence="3 7" id="KW-0812">Transmembrane</keyword>
<evidence type="ECO:0000256" key="2">
    <source>
        <dbReference type="ARBA" id="ARBA00022475"/>
    </source>
</evidence>
<gene>
    <name evidence="9" type="ORF">C1I92_29105</name>
</gene>
<name>A0A2W2BHS3_9ACTN</name>
<dbReference type="Proteomes" id="UP000248764">
    <property type="component" value="Unassembled WGS sequence"/>
</dbReference>
<comment type="subcellular location">
    <subcellularLocation>
        <location evidence="1">Cell membrane</location>
        <topology evidence="1">Multi-pass membrane protein</topology>
    </subcellularLocation>
</comment>
<proteinExistence type="predicted"/>
<keyword evidence="10" id="KW-1185">Reference proteome</keyword>
<dbReference type="GO" id="GO:0005886">
    <property type="term" value="C:plasma membrane"/>
    <property type="evidence" value="ECO:0007669"/>
    <property type="project" value="UniProtKB-SubCell"/>
</dbReference>
<feature type="transmembrane region" description="Helical" evidence="7">
    <location>
        <begin position="163"/>
        <end position="194"/>
    </location>
</feature>
<comment type="caution">
    <text evidence="9">The sequence shown here is derived from an EMBL/GenBank/DDBJ whole genome shotgun (WGS) entry which is preliminary data.</text>
</comment>
<dbReference type="PANTHER" id="PTHR35007">
    <property type="entry name" value="INTEGRAL MEMBRANE PROTEIN-RELATED"/>
    <property type="match status" value="1"/>
</dbReference>
<evidence type="ECO:0000256" key="7">
    <source>
        <dbReference type="SAM" id="Phobius"/>
    </source>
</evidence>
<keyword evidence="5 7" id="KW-0472">Membrane</keyword>
<evidence type="ECO:0000256" key="4">
    <source>
        <dbReference type="ARBA" id="ARBA00022989"/>
    </source>
</evidence>
<feature type="region of interest" description="Disordered" evidence="6">
    <location>
        <begin position="30"/>
        <end position="57"/>
    </location>
</feature>
<protein>
    <recommendedName>
        <fullName evidence="8">Type II secretion system protein GspF domain-containing protein</fullName>
    </recommendedName>
</protein>
<organism evidence="9 10">
    <name type="scientific">Jiangella anatolica</name>
    <dbReference type="NCBI Taxonomy" id="2670374"/>
    <lineage>
        <taxon>Bacteria</taxon>
        <taxon>Bacillati</taxon>
        <taxon>Actinomycetota</taxon>
        <taxon>Actinomycetes</taxon>
        <taxon>Jiangellales</taxon>
        <taxon>Jiangellaceae</taxon>
        <taxon>Jiangella</taxon>
    </lineage>
</organism>
<evidence type="ECO:0000259" key="8">
    <source>
        <dbReference type="Pfam" id="PF00482"/>
    </source>
</evidence>